<name>A0A9Q1IGN3_SYNKA</name>
<evidence type="ECO:0000256" key="8">
    <source>
        <dbReference type="ARBA" id="ARBA00023170"/>
    </source>
</evidence>
<dbReference type="InterPro" id="IPR013783">
    <property type="entry name" value="Ig-like_fold"/>
</dbReference>
<evidence type="ECO:0000256" key="2">
    <source>
        <dbReference type="ARBA" id="ARBA00022475"/>
    </source>
</evidence>
<dbReference type="PROSITE" id="PS50835">
    <property type="entry name" value="IG_LIKE"/>
    <property type="match status" value="2"/>
</dbReference>
<reference evidence="13" key="1">
    <citation type="journal article" date="2023" name="Science">
        <title>Genome structures resolve the early diversification of teleost fishes.</title>
        <authorList>
            <person name="Parey E."/>
            <person name="Louis A."/>
            <person name="Montfort J."/>
            <person name="Bouchez O."/>
            <person name="Roques C."/>
            <person name="Iampietro C."/>
            <person name="Lluch J."/>
            <person name="Castinel A."/>
            <person name="Donnadieu C."/>
            <person name="Desvignes T."/>
            <person name="Floi Bucao C."/>
            <person name="Jouanno E."/>
            <person name="Wen M."/>
            <person name="Mejri S."/>
            <person name="Dirks R."/>
            <person name="Jansen H."/>
            <person name="Henkel C."/>
            <person name="Chen W.J."/>
            <person name="Zahm M."/>
            <person name="Cabau C."/>
            <person name="Klopp C."/>
            <person name="Thompson A.W."/>
            <person name="Robinson-Rechavi M."/>
            <person name="Braasch I."/>
            <person name="Lecointre G."/>
            <person name="Bobe J."/>
            <person name="Postlethwait J.H."/>
            <person name="Berthelot C."/>
            <person name="Roest Crollius H."/>
            <person name="Guiguen Y."/>
        </authorList>
    </citation>
    <scope>NUCLEOTIDE SEQUENCE</scope>
    <source>
        <strain evidence="13">WJC10195</strain>
    </source>
</reference>
<dbReference type="Pfam" id="PF07686">
    <property type="entry name" value="V-set"/>
    <property type="match status" value="1"/>
</dbReference>
<keyword evidence="9" id="KW-0325">Glycoprotein</keyword>
<keyword evidence="6 11" id="KW-0472">Membrane</keyword>
<evidence type="ECO:0000256" key="11">
    <source>
        <dbReference type="SAM" id="Phobius"/>
    </source>
</evidence>
<sequence length="376" mass="41234">MGAVSGTLVAKLQAGALSPERGFQGRVQSFHGERPGNYSIAISPVVYTDRGIYHCQYMDGTFILEMKTYIFVPLPVSVAMGMSISLPCYGNIDKQANAVDLDILWKKGEKLVYHLYNNIITYGSGFENRASLSPELALLGNNSLTINQTLISDEGEYQCFFNTPRENGNPDSVSLTVTERTVPVSKPNVSVTGDEYPCTLLCTVERGTEATLSWYREGEEKPFISYPPRSAPHLYLPQAVERSGTYTCEAKNSVSNATSAPITVGSHCTDLHHRSRVGLVAVLVLVVVVGVGFAVWKCHRRANLHLPVPESVSDAVSEPRLSEPETLSEIQEKEQKSYDIMHGDSVMENTCMGAYLRCADPLLQPLSFTPGPHRPA</sequence>
<feature type="domain" description="Ig-like" evidence="12">
    <location>
        <begin position="170"/>
        <end position="263"/>
    </location>
</feature>
<accession>A0A9Q1IGN3</accession>
<dbReference type="InterPro" id="IPR007110">
    <property type="entry name" value="Ig-like_dom"/>
</dbReference>
<keyword evidence="14" id="KW-1185">Reference proteome</keyword>
<dbReference type="CDD" id="cd00096">
    <property type="entry name" value="Ig"/>
    <property type="match status" value="1"/>
</dbReference>
<dbReference type="InterPro" id="IPR036179">
    <property type="entry name" value="Ig-like_dom_sf"/>
</dbReference>
<evidence type="ECO:0000256" key="9">
    <source>
        <dbReference type="ARBA" id="ARBA00023180"/>
    </source>
</evidence>
<evidence type="ECO:0000256" key="3">
    <source>
        <dbReference type="ARBA" id="ARBA00022692"/>
    </source>
</evidence>
<evidence type="ECO:0000256" key="10">
    <source>
        <dbReference type="ARBA" id="ARBA00023319"/>
    </source>
</evidence>
<dbReference type="InterPro" id="IPR051713">
    <property type="entry name" value="T-cell_Activation_Regulation"/>
</dbReference>
<dbReference type="GO" id="GO:0042130">
    <property type="term" value="P:negative regulation of T cell proliferation"/>
    <property type="evidence" value="ECO:0007669"/>
    <property type="project" value="TreeGrafter"/>
</dbReference>
<dbReference type="Gene3D" id="2.60.40.10">
    <property type="entry name" value="Immunoglobulins"/>
    <property type="match status" value="3"/>
</dbReference>
<keyword evidence="2" id="KW-1003">Cell membrane</keyword>
<evidence type="ECO:0000259" key="12">
    <source>
        <dbReference type="PROSITE" id="PS50835"/>
    </source>
</evidence>
<evidence type="ECO:0000313" key="14">
    <source>
        <dbReference type="Proteomes" id="UP001152622"/>
    </source>
</evidence>
<feature type="transmembrane region" description="Helical" evidence="11">
    <location>
        <begin position="277"/>
        <end position="296"/>
    </location>
</feature>
<evidence type="ECO:0000313" key="13">
    <source>
        <dbReference type="EMBL" id="KAJ8339870.1"/>
    </source>
</evidence>
<dbReference type="GO" id="GO:0031295">
    <property type="term" value="P:T cell costimulation"/>
    <property type="evidence" value="ECO:0007669"/>
    <property type="project" value="TreeGrafter"/>
</dbReference>
<protein>
    <recommendedName>
        <fullName evidence="12">Ig-like domain-containing protein</fullName>
    </recommendedName>
</protein>
<evidence type="ECO:0000256" key="6">
    <source>
        <dbReference type="ARBA" id="ARBA00023136"/>
    </source>
</evidence>
<comment type="subcellular location">
    <subcellularLocation>
        <location evidence="1">Cell membrane</location>
        <topology evidence="1">Single-pass type I membrane protein</topology>
    </subcellularLocation>
</comment>
<keyword evidence="5 11" id="KW-1133">Transmembrane helix</keyword>
<evidence type="ECO:0000256" key="4">
    <source>
        <dbReference type="ARBA" id="ARBA00022729"/>
    </source>
</evidence>
<dbReference type="OrthoDB" id="8953884at2759"/>
<dbReference type="PANTHER" id="PTHR25466:SF14">
    <property type="entry name" value="BUTYROPHILIN SUBFAMILY 2 MEMBER A2-LIKE-RELATED"/>
    <property type="match status" value="1"/>
</dbReference>
<comment type="caution">
    <text evidence="13">The sequence shown here is derived from an EMBL/GenBank/DDBJ whole genome shotgun (WGS) entry which is preliminary data.</text>
</comment>
<feature type="domain" description="Ig-like" evidence="12">
    <location>
        <begin position="67"/>
        <end position="159"/>
    </location>
</feature>
<keyword evidence="3 11" id="KW-0812">Transmembrane</keyword>
<keyword evidence="4" id="KW-0732">Signal</keyword>
<evidence type="ECO:0000256" key="5">
    <source>
        <dbReference type="ARBA" id="ARBA00022989"/>
    </source>
</evidence>
<dbReference type="EMBL" id="JAINUF010000016">
    <property type="protein sequence ID" value="KAJ8339870.1"/>
    <property type="molecule type" value="Genomic_DNA"/>
</dbReference>
<organism evidence="13 14">
    <name type="scientific">Synaphobranchus kaupii</name>
    <name type="common">Kaup's arrowtooth eel</name>
    <dbReference type="NCBI Taxonomy" id="118154"/>
    <lineage>
        <taxon>Eukaryota</taxon>
        <taxon>Metazoa</taxon>
        <taxon>Chordata</taxon>
        <taxon>Craniata</taxon>
        <taxon>Vertebrata</taxon>
        <taxon>Euteleostomi</taxon>
        <taxon>Actinopterygii</taxon>
        <taxon>Neopterygii</taxon>
        <taxon>Teleostei</taxon>
        <taxon>Anguilliformes</taxon>
        <taxon>Synaphobranchidae</taxon>
        <taxon>Synaphobranchus</taxon>
    </lineage>
</organism>
<dbReference type="AlphaFoldDB" id="A0A9Q1IGN3"/>
<dbReference type="GO" id="GO:0006955">
    <property type="term" value="P:immune response"/>
    <property type="evidence" value="ECO:0007669"/>
    <property type="project" value="TreeGrafter"/>
</dbReference>
<proteinExistence type="predicted"/>
<evidence type="ECO:0000256" key="7">
    <source>
        <dbReference type="ARBA" id="ARBA00023157"/>
    </source>
</evidence>
<dbReference type="InterPro" id="IPR003599">
    <property type="entry name" value="Ig_sub"/>
</dbReference>
<gene>
    <name evidence="13" type="ORF">SKAU_G00345030</name>
</gene>
<dbReference type="SUPFAM" id="SSF48726">
    <property type="entry name" value="Immunoglobulin"/>
    <property type="match status" value="3"/>
</dbReference>
<keyword evidence="10" id="KW-0393">Immunoglobulin domain</keyword>
<keyword evidence="8" id="KW-0675">Receptor</keyword>
<dbReference type="SMART" id="SM00409">
    <property type="entry name" value="IG"/>
    <property type="match status" value="2"/>
</dbReference>
<dbReference type="InterPro" id="IPR013106">
    <property type="entry name" value="Ig_V-set"/>
</dbReference>
<dbReference type="GO" id="GO:0071222">
    <property type="term" value="P:cellular response to lipopolysaccharide"/>
    <property type="evidence" value="ECO:0007669"/>
    <property type="project" value="TreeGrafter"/>
</dbReference>
<dbReference type="GO" id="GO:0009897">
    <property type="term" value="C:external side of plasma membrane"/>
    <property type="evidence" value="ECO:0007669"/>
    <property type="project" value="TreeGrafter"/>
</dbReference>
<dbReference type="Proteomes" id="UP001152622">
    <property type="component" value="Chromosome 16"/>
</dbReference>
<dbReference type="PANTHER" id="PTHR25466">
    <property type="entry name" value="T-LYMPHOCYTE ACTIVATION ANTIGEN"/>
    <property type="match status" value="1"/>
</dbReference>
<keyword evidence="7" id="KW-1015">Disulfide bond</keyword>
<dbReference type="GO" id="GO:0007166">
    <property type="term" value="P:cell surface receptor signaling pathway"/>
    <property type="evidence" value="ECO:0007669"/>
    <property type="project" value="TreeGrafter"/>
</dbReference>
<evidence type="ECO:0000256" key="1">
    <source>
        <dbReference type="ARBA" id="ARBA00004251"/>
    </source>
</evidence>
<dbReference type="GO" id="GO:0042102">
    <property type="term" value="P:positive regulation of T cell proliferation"/>
    <property type="evidence" value="ECO:0007669"/>
    <property type="project" value="TreeGrafter"/>
</dbReference>